<dbReference type="VEuPathDB" id="FungiDB:An14g05580"/>
<evidence type="ECO:0000256" key="2">
    <source>
        <dbReference type="SAM" id="MobiDB-lite"/>
    </source>
</evidence>
<dbReference type="VEuPathDB" id="FungiDB:M747DRAFT_365896"/>
<feature type="binding site" evidence="1">
    <location>
        <position position="483"/>
    </location>
    <ligand>
        <name>2-oxoglutarate</name>
        <dbReference type="ChEBI" id="CHEBI:16810"/>
    </ligand>
</feature>
<feature type="binding site" evidence="1">
    <location>
        <position position="377"/>
    </location>
    <ligand>
        <name>2-oxoglutarate</name>
        <dbReference type="ChEBI" id="CHEBI:16810"/>
    </ligand>
</feature>
<dbReference type="InterPro" id="IPR005123">
    <property type="entry name" value="Oxoglu/Fe-dep_dioxygenase_dom"/>
</dbReference>
<dbReference type="InterPro" id="IPR032852">
    <property type="entry name" value="ALKBH2"/>
</dbReference>
<dbReference type="GO" id="GO:0008198">
    <property type="term" value="F:ferrous iron binding"/>
    <property type="evidence" value="ECO:0007669"/>
    <property type="project" value="TreeGrafter"/>
</dbReference>
<accession>A0A505I755</accession>
<evidence type="ECO:0000313" key="4">
    <source>
        <dbReference type="EMBL" id="TPR07500.1"/>
    </source>
</evidence>
<feature type="binding site" evidence="1">
    <location>
        <position position="462"/>
    </location>
    <ligand>
        <name>2-oxoglutarate</name>
        <dbReference type="ChEBI" id="CHEBI:16810"/>
    </ligand>
</feature>
<feature type="binding site" evidence="1">
    <location>
        <position position="485"/>
    </location>
    <ligand>
        <name>2-oxoglutarate</name>
        <dbReference type="ChEBI" id="CHEBI:16810"/>
    </ligand>
</feature>
<feature type="binding site" evidence="1">
    <location>
        <position position="389"/>
    </location>
    <ligand>
        <name>2-oxoglutarate</name>
        <dbReference type="ChEBI" id="CHEBI:16810"/>
    </ligand>
</feature>
<dbReference type="SUPFAM" id="SSF51197">
    <property type="entry name" value="Clavaminate synthase-like"/>
    <property type="match status" value="1"/>
</dbReference>
<feature type="region of interest" description="Disordered" evidence="2">
    <location>
        <begin position="1"/>
        <end position="75"/>
    </location>
</feature>
<dbReference type="InterPro" id="IPR037151">
    <property type="entry name" value="AlkB-like_sf"/>
</dbReference>
<feature type="binding site" evidence="1">
    <location>
        <position position="479"/>
    </location>
    <ligand>
        <name>2-oxoglutarate</name>
        <dbReference type="ChEBI" id="CHEBI:16810"/>
    </ligand>
</feature>
<dbReference type="GO" id="GO:0035516">
    <property type="term" value="F:broad specificity oxidative DNA demethylase activity"/>
    <property type="evidence" value="ECO:0007669"/>
    <property type="project" value="TreeGrafter"/>
</dbReference>
<dbReference type="Gene3D" id="2.60.120.590">
    <property type="entry name" value="Alpha-ketoglutarate-dependent dioxygenase AlkB-like"/>
    <property type="match status" value="1"/>
</dbReference>
<proteinExistence type="predicted"/>
<feature type="region of interest" description="Disordered" evidence="2">
    <location>
        <begin position="293"/>
        <end position="346"/>
    </location>
</feature>
<dbReference type="EMBL" id="NKJJ02000005">
    <property type="protein sequence ID" value="TPR07500.1"/>
    <property type="molecule type" value="Genomic_DNA"/>
</dbReference>
<reference evidence="5" key="1">
    <citation type="submission" date="2018-10" db="EMBL/GenBank/DDBJ databases">
        <title>FDA dAtabase for Regulatory Grade micrObial Sequences (FDA-ARGOS): Supporting development and validation of Infectious Disease Dx tests.</title>
        <authorList>
            <person name="Kerrigan L."/>
            <person name="Tallon L."/>
            <person name="Sadzewicz L."/>
            <person name="Sengamalay N."/>
            <person name="Ott S."/>
            <person name="Godinez A."/>
            <person name="Nagaraj S."/>
            <person name="Vavikolanu K."/>
            <person name="Nadendla S."/>
            <person name="George J."/>
            <person name="Sichtig H."/>
        </authorList>
    </citation>
    <scope>NUCLEOTIDE SEQUENCE [LARGE SCALE GENOMIC DNA]</scope>
    <source>
        <strain evidence="5">FDAARGOS_311</strain>
    </source>
</reference>
<protein>
    <submittedName>
        <fullName evidence="4">p21-C-terminal region-binding family protein</fullName>
    </submittedName>
</protein>
<dbReference type="InterPro" id="IPR027450">
    <property type="entry name" value="AlkB-like"/>
</dbReference>
<evidence type="ECO:0000259" key="3">
    <source>
        <dbReference type="PROSITE" id="PS51471"/>
    </source>
</evidence>
<feature type="compositionally biased region" description="Acidic residues" evidence="2">
    <location>
        <begin position="53"/>
        <end position="68"/>
    </location>
</feature>
<dbReference type="PANTHER" id="PTHR31573:SF1">
    <property type="entry name" value="DNA OXIDATIVE DEMETHYLASE ALKBH2"/>
    <property type="match status" value="1"/>
</dbReference>
<feature type="binding site" evidence="1">
    <location>
        <position position="379"/>
    </location>
    <ligand>
        <name>2-oxoglutarate</name>
        <dbReference type="ChEBI" id="CHEBI:16810"/>
    </ligand>
</feature>
<dbReference type="GO" id="GO:0051747">
    <property type="term" value="F:cytosine C-5 DNA demethylase activity"/>
    <property type="evidence" value="ECO:0007669"/>
    <property type="project" value="TreeGrafter"/>
</dbReference>
<evidence type="ECO:0000313" key="5">
    <source>
        <dbReference type="Proteomes" id="UP000197666"/>
    </source>
</evidence>
<dbReference type="PANTHER" id="PTHR31573">
    <property type="entry name" value="ALPHA-KETOGLUTARATE-DEPENDENT DIOXYGENASE ALKB HOMOLOG 2"/>
    <property type="match status" value="1"/>
</dbReference>
<dbReference type="PROSITE" id="PS51471">
    <property type="entry name" value="FE2OG_OXY"/>
    <property type="match status" value="1"/>
</dbReference>
<dbReference type="Proteomes" id="UP000197666">
    <property type="component" value="Unassembled WGS sequence"/>
</dbReference>
<organism evidence="4 5">
    <name type="scientific">Aspergillus niger</name>
    <dbReference type="NCBI Taxonomy" id="5061"/>
    <lineage>
        <taxon>Eukaryota</taxon>
        <taxon>Fungi</taxon>
        <taxon>Dikarya</taxon>
        <taxon>Ascomycota</taxon>
        <taxon>Pezizomycotina</taxon>
        <taxon>Eurotiomycetes</taxon>
        <taxon>Eurotiomycetidae</taxon>
        <taxon>Eurotiales</taxon>
        <taxon>Aspergillaceae</taxon>
        <taxon>Aspergillus</taxon>
        <taxon>Aspergillus subgen. Circumdati</taxon>
    </lineage>
</organism>
<dbReference type="VEuPathDB" id="FungiDB:ASPNIDRAFT2_1181349"/>
<dbReference type="Pfam" id="PF13532">
    <property type="entry name" value="2OG-FeII_Oxy_2"/>
    <property type="match status" value="1"/>
</dbReference>
<gene>
    <name evidence="4" type="ORF">CAN33_0027885</name>
</gene>
<dbReference type="AlphaFoldDB" id="A0A505I755"/>
<sequence length="521" mass="58039">MPTKRARKNPSVAQKPPSPPLSEKNAVITQDIPEEEGAKRESTLRDESYTPELFDEDEEMPEETENTIDPDTGKAAKRTAEYALGGGGYNALKSYKGQMYSGMAVGGSHTWTYDQGTWKETKEEPDLWRIDYQTNKRRARKAPTGSGAPVGTEYHWLIVGHQHVKKIDANTYETHLTGSKYKLAYKSASSNAWSIPTVKKQREREVELLDDAKQRVQGLPPVLASEKVKVEKREKGQQRLDSMFGKAAGFLRNELPFYRVRYTIRRGGTETSINTPRYTTVFGVDDTSTFVIENSESTSSNSETSVQDDTTNNLLDPPPANSPILVDSKTRTPLTESKSKSKYRCRPRPIPPCLDILRQAVEKATDDGTRYNFVLVNYYATGDDSISYHSDDERFLGQNPTIASLSLGAGRDFLLKHKPGAAGGTTDTDRAIANAAAKPLKFPLKSGDMLIMRGETQSNWLHSVPKRKGLQGSAGALGRINITFRRAVVPGGTENYYRYNVGDGEVYRWRDEEGKMVATTE</sequence>
<feature type="binding site" evidence="1">
    <location>
        <position position="392"/>
    </location>
    <ligand>
        <name>substrate</name>
    </ligand>
</feature>
<dbReference type="VEuPathDB" id="FungiDB:ATCC64974_4580"/>
<feature type="compositionally biased region" description="Basic and acidic residues" evidence="2">
    <location>
        <begin position="36"/>
        <end position="48"/>
    </location>
</feature>
<evidence type="ECO:0000256" key="1">
    <source>
        <dbReference type="PIRSR" id="PIRSR632852-1"/>
    </source>
</evidence>
<name>A0A505I755_ASPNG</name>
<feature type="domain" description="Fe2OG dioxygenase" evidence="3">
    <location>
        <begin position="370"/>
        <end position="488"/>
    </location>
</feature>
<dbReference type="GO" id="GO:0006307">
    <property type="term" value="P:DNA alkylation repair"/>
    <property type="evidence" value="ECO:0007669"/>
    <property type="project" value="TreeGrafter"/>
</dbReference>
<feature type="compositionally biased region" description="Low complexity" evidence="2">
    <location>
        <begin position="293"/>
        <end position="305"/>
    </location>
</feature>
<comment type="caution">
    <text evidence="4">The sequence shown here is derived from an EMBL/GenBank/DDBJ whole genome shotgun (WGS) entry which is preliminary data.</text>
</comment>